<dbReference type="InterPro" id="IPR036908">
    <property type="entry name" value="RlpA-like_sf"/>
</dbReference>
<dbReference type="PANTHER" id="PTHR31836:SF28">
    <property type="entry name" value="SRCR DOMAIN-CONTAINING PROTEIN-RELATED"/>
    <property type="match status" value="1"/>
</dbReference>
<feature type="chain" id="PRO_5039183092" description="Barwin domain-containing protein" evidence="3">
    <location>
        <begin position="23"/>
        <end position="197"/>
    </location>
</feature>
<evidence type="ECO:0000256" key="3">
    <source>
        <dbReference type="SAM" id="SignalP"/>
    </source>
</evidence>
<evidence type="ECO:0000256" key="1">
    <source>
        <dbReference type="ARBA" id="ARBA00022729"/>
    </source>
</evidence>
<dbReference type="OrthoDB" id="623670at2759"/>
<feature type="signal peptide" evidence="3">
    <location>
        <begin position="1"/>
        <end position="22"/>
    </location>
</feature>
<dbReference type="Pfam" id="PF00967">
    <property type="entry name" value="Barwin"/>
    <property type="match status" value="1"/>
</dbReference>
<dbReference type="PANTHER" id="PTHR31836">
    <property type="match status" value="1"/>
</dbReference>
<dbReference type="InterPro" id="IPR001153">
    <property type="entry name" value="Barwin_dom"/>
</dbReference>
<dbReference type="CDD" id="cd22271">
    <property type="entry name" value="DPBB_EXP_N-like"/>
    <property type="match status" value="1"/>
</dbReference>
<feature type="compositionally biased region" description="Low complexity" evidence="2">
    <location>
        <begin position="168"/>
        <end position="183"/>
    </location>
</feature>
<keyword evidence="1 3" id="KW-0732">Signal</keyword>
<evidence type="ECO:0000313" key="5">
    <source>
        <dbReference type="EMBL" id="KAI3429874.1"/>
    </source>
</evidence>
<proteinExistence type="predicted"/>
<dbReference type="GO" id="GO:0042742">
    <property type="term" value="P:defense response to bacterium"/>
    <property type="evidence" value="ECO:0007669"/>
    <property type="project" value="InterPro"/>
</dbReference>
<dbReference type="EMBL" id="SIDB01000008">
    <property type="protein sequence ID" value="KAI3429874.1"/>
    <property type="molecule type" value="Genomic_DNA"/>
</dbReference>
<evidence type="ECO:0000313" key="6">
    <source>
        <dbReference type="Proteomes" id="UP001055712"/>
    </source>
</evidence>
<dbReference type="AlphaFoldDB" id="A0A9D4TMV0"/>
<gene>
    <name evidence="5" type="ORF">D9Q98_010185</name>
</gene>
<organism evidence="5 6">
    <name type="scientific">Chlorella vulgaris</name>
    <name type="common">Green alga</name>
    <dbReference type="NCBI Taxonomy" id="3077"/>
    <lineage>
        <taxon>Eukaryota</taxon>
        <taxon>Viridiplantae</taxon>
        <taxon>Chlorophyta</taxon>
        <taxon>core chlorophytes</taxon>
        <taxon>Trebouxiophyceae</taxon>
        <taxon>Chlorellales</taxon>
        <taxon>Chlorellaceae</taxon>
        <taxon>Chlorella clade</taxon>
        <taxon>Chlorella</taxon>
    </lineage>
</organism>
<protein>
    <recommendedName>
        <fullName evidence="4">Barwin domain-containing protein</fullName>
    </recommendedName>
</protein>
<evidence type="ECO:0000259" key="4">
    <source>
        <dbReference type="Pfam" id="PF00967"/>
    </source>
</evidence>
<feature type="region of interest" description="Disordered" evidence="2">
    <location>
        <begin position="155"/>
        <end position="183"/>
    </location>
</feature>
<reference evidence="5" key="1">
    <citation type="journal article" date="2019" name="Plant J.">
        <title>Chlorella vulgaris genome assembly and annotation reveals the molecular basis for metabolic acclimation to high light conditions.</title>
        <authorList>
            <person name="Cecchin M."/>
            <person name="Marcolungo L."/>
            <person name="Rossato M."/>
            <person name="Girolomoni L."/>
            <person name="Cosentino E."/>
            <person name="Cuine S."/>
            <person name="Li-Beisson Y."/>
            <person name="Delledonne M."/>
            <person name="Ballottari M."/>
        </authorList>
    </citation>
    <scope>NUCLEOTIDE SEQUENCE</scope>
    <source>
        <strain evidence="5">211/11P</strain>
    </source>
</reference>
<dbReference type="InterPro" id="IPR051477">
    <property type="entry name" value="Expansin_CellWall"/>
</dbReference>
<name>A0A9D4TMV0_CHLVU</name>
<accession>A0A9D4TMV0</accession>
<dbReference type="SUPFAM" id="SSF50685">
    <property type="entry name" value="Barwin-like endoglucanases"/>
    <property type="match status" value="1"/>
</dbReference>
<dbReference type="Gene3D" id="2.40.40.10">
    <property type="entry name" value="RlpA-like domain"/>
    <property type="match status" value="1"/>
</dbReference>
<dbReference type="GO" id="GO:0050832">
    <property type="term" value="P:defense response to fungus"/>
    <property type="evidence" value="ECO:0007669"/>
    <property type="project" value="InterPro"/>
</dbReference>
<keyword evidence="6" id="KW-1185">Reference proteome</keyword>
<feature type="domain" description="Barwin" evidence="4">
    <location>
        <begin position="66"/>
        <end position="118"/>
    </location>
</feature>
<evidence type="ECO:0000256" key="2">
    <source>
        <dbReference type="SAM" id="MobiDB-lite"/>
    </source>
</evidence>
<comment type="caution">
    <text evidence="5">The sequence shown here is derived from an EMBL/GenBank/DDBJ whole genome shotgun (WGS) entry which is preliminary data.</text>
</comment>
<dbReference type="Proteomes" id="UP001055712">
    <property type="component" value="Unassembled WGS sequence"/>
</dbReference>
<sequence>MCKSILFTVCALLWASASLALGEVNDGVFEAEAVVKTAPVQLEEGGVNTCQLVDLPDYFQQFYVHLPSSLFDESVCGQCIRVKGIATGASDASFTVMVVDRCTTCSDTELDFSVEAMAAITGYMWESKAVAWEWAECDRGADAAATLGVEAVAAAPEKRKRRKEQPEVTAVAPDAEGAAAATTVVQPASRKLLRLRR</sequence>
<reference evidence="5" key="2">
    <citation type="submission" date="2020-11" db="EMBL/GenBank/DDBJ databases">
        <authorList>
            <person name="Cecchin M."/>
            <person name="Marcolungo L."/>
            <person name="Rossato M."/>
            <person name="Girolomoni L."/>
            <person name="Cosentino E."/>
            <person name="Cuine S."/>
            <person name="Li-Beisson Y."/>
            <person name="Delledonne M."/>
            <person name="Ballottari M."/>
        </authorList>
    </citation>
    <scope>NUCLEOTIDE SEQUENCE</scope>
    <source>
        <strain evidence="5">211/11P</strain>
        <tissue evidence="5">Whole cell</tissue>
    </source>
</reference>